<dbReference type="EMBL" id="CP047423">
    <property type="protein sequence ID" value="QPD04620.1"/>
    <property type="molecule type" value="Genomic_DNA"/>
</dbReference>
<evidence type="ECO:0000259" key="3">
    <source>
        <dbReference type="Pfam" id="PF09335"/>
    </source>
</evidence>
<dbReference type="GO" id="GO:0005886">
    <property type="term" value="C:plasma membrane"/>
    <property type="evidence" value="ECO:0007669"/>
    <property type="project" value="TreeGrafter"/>
</dbReference>
<keyword evidence="2" id="KW-0472">Membrane</keyword>
<dbReference type="PANTHER" id="PTHR42709">
    <property type="entry name" value="ALKALINE PHOSPHATASE LIKE PROTEIN"/>
    <property type="match status" value="1"/>
</dbReference>
<evidence type="ECO:0000313" key="4">
    <source>
        <dbReference type="EMBL" id="QPD04620.1"/>
    </source>
</evidence>
<feature type="transmembrane region" description="Helical" evidence="2">
    <location>
        <begin position="168"/>
        <end position="189"/>
    </location>
</feature>
<keyword evidence="2" id="KW-0812">Transmembrane</keyword>
<proteinExistence type="predicted"/>
<feature type="domain" description="VTT" evidence="3">
    <location>
        <begin position="29"/>
        <end position="155"/>
    </location>
</feature>
<organism evidence="4 5">
    <name type="scientific">Candidatus Nitrospira kreftii</name>
    <dbReference type="NCBI Taxonomy" id="2652173"/>
    <lineage>
        <taxon>Bacteria</taxon>
        <taxon>Pseudomonadati</taxon>
        <taxon>Nitrospirota</taxon>
        <taxon>Nitrospiria</taxon>
        <taxon>Nitrospirales</taxon>
        <taxon>Nitrospiraceae</taxon>
        <taxon>Nitrospira</taxon>
    </lineage>
</organism>
<dbReference type="Proteomes" id="UP000593737">
    <property type="component" value="Chromosome"/>
</dbReference>
<feature type="transmembrane region" description="Helical" evidence="2">
    <location>
        <begin position="47"/>
        <end position="69"/>
    </location>
</feature>
<dbReference type="InterPro" id="IPR051311">
    <property type="entry name" value="DedA_domain"/>
</dbReference>
<name>A0A7S8J038_9BACT</name>
<feature type="region of interest" description="Disordered" evidence="1">
    <location>
        <begin position="228"/>
        <end position="249"/>
    </location>
</feature>
<keyword evidence="2" id="KW-1133">Transmembrane helix</keyword>
<accession>A0A7S8J038</accession>
<dbReference type="AlphaFoldDB" id="A0A7S8J038"/>
<feature type="compositionally biased region" description="Basic and acidic residues" evidence="1">
    <location>
        <begin position="229"/>
        <end position="239"/>
    </location>
</feature>
<reference evidence="4 5" key="1">
    <citation type="journal article" date="2020" name="ISME J.">
        <title>Enrichment and physiological characterization of a novel comammox Nitrospira indicates ammonium inhibition of complete nitrification.</title>
        <authorList>
            <person name="Sakoula D."/>
            <person name="Koch H."/>
            <person name="Frank J."/>
            <person name="Jetten M.S.M."/>
            <person name="van Kessel M.A.H.J."/>
            <person name="Lucker S."/>
        </authorList>
    </citation>
    <scope>NUCLEOTIDE SEQUENCE [LARGE SCALE GENOMIC DNA]</scope>
    <source>
        <strain evidence="4">Comreactor17</strain>
    </source>
</reference>
<evidence type="ECO:0000313" key="5">
    <source>
        <dbReference type="Proteomes" id="UP000593737"/>
    </source>
</evidence>
<dbReference type="Pfam" id="PF09335">
    <property type="entry name" value="VTT_dom"/>
    <property type="match status" value="1"/>
</dbReference>
<dbReference type="KEGG" id="nkf:Nkreftii_002394"/>
<evidence type="ECO:0000256" key="2">
    <source>
        <dbReference type="SAM" id="Phobius"/>
    </source>
</evidence>
<dbReference type="PANTHER" id="PTHR42709:SF9">
    <property type="entry name" value="ALKALINE PHOSPHATASE LIKE PROTEIN"/>
    <property type="match status" value="1"/>
</dbReference>
<feature type="transmembrane region" description="Helical" evidence="2">
    <location>
        <begin position="6"/>
        <end position="27"/>
    </location>
</feature>
<protein>
    <recommendedName>
        <fullName evidence="3">VTT domain-containing protein</fullName>
    </recommendedName>
</protein>
<sequence length="267" mass="28583">MDAIFTWIPLYGYPALFVLLMLGLVGLPIPDETLLAFSGYLIYTNQLAPMPTLVTAFLGSICGITISYLTGRCLGVYFVDTVGRRLGIGPDDMDKVNAWYVRWGKYALFIGYFVPGVRHLVAIVAGSSHLPLAIFMPFAYTGALIRAATFVSLGYGLGGAWALTSATVQQGLAVAGGIALVVLIGLLVVRGKAYPSWDVGMQSMTSHAGHANLSVKPMRENEQTLTTIHEGRGPHDTPHHSTLPTGATLVPCRADHDAHRAGFSPEP</sequence>
<feature type="transmembrane region" description="Helical" evidence="2">
    <location>
        <begin position="106"/>
        <end position="126"/>
    </location>
</feature>
<gene>
    <name evidence="4" type="ORF">Nkreftii_002394</name>
</gene>
<evidence type="ECO:0000256" key="1">
    <source>
        <dbReference type="SAM" id="MobiDB-lite"/>
    </source>
</evidence>
<feature type="transmembrane region" description="Helical" evidence="2">
    <location>
        <begin position="138"/>
        <end position="162"/>
    </location>
</feature>
<dbReference type="InterPro" id="IPR032816">
    <property type="entry name" value="VTT_dom"/>
</dbReference>